<dbReference type="STRING" id="1121476.SAMN02745751_02446"/>
<dbReference type="EC" id="2.7.1.15" evidence="2 12"/>
<dbReference type="Pfam" id="PF00294">
    <property type="entry name" value="PfkB"/>
    <property type="match status" value="1"/>
</dbReference>
<feature type="binding site" evidence="12">
    <location>
        <position position="279"/>
    </location>
    <ligand>
        <name>K(+)</name>
        <dbReference type="ChEBI" id="CHEBI:29103"/>
    </ligand>
</feature>
<evidence type="ECO:0000256" key="1">
    <source>
        <dbReference type="ARBA" id="ARBA00005380"/>
    </source>
</evidence>
<evidence type="ECO:0000256" key="5">
    <source>
        <dbReference type="ARBA" id="ARBA00022723"/>
    </source>
</evidence>
<keyword evidence="10 12" id="KW-0630">Potassium</keyword>
<dbReference type="GO" id="GO:0019303">
    <property type="term" value="P:D-ribose catabolic process"/>
    <property type="evidence" value="ECO:0007669"/>
    <property type="project" value="UniProtKB-UniRule"/>
</dbReference>
<feature type="binding site" evidence="12">
    <location>
        <begin position="243"/>
        <end position="244"/>
    </location>
    <ligand>
        <name>ATP</name>
        <dbReference type="ChEBI" id="CHEBI:30616"/>
    </ligand>
</feature>
<keyword evidence="9 12" id="KW-0460">Magnesium</keyword>
<feature type="binding site" evidence="12">
    <location>
        <position position="183"/>
    </location>
    <ligand>
        <name>ATP</name>
        <dbReference type="ChEBI" id="CHEBI:30616"/>
    </ligand>
</feature>
<evidence type="ECO:0000256" key="12">
    <source>
        <dbReference type="HAMAP-Rule" id="MF_01987"/>
    </source>
</evidence>
<comment type="activity regulation">
    <text evidence="12">Activated by a monovalent cation that binds near, but not in, the active site. The most likely occupant of the site in vivo is potassium. Ion binding induces a conformational change that may alter substrate affinity.</text>
</comment>
<comment type="function">
    <text evidence="12">Catalyzes the phosphorylation of ribose at O-5 in a reaction requiring ATP and magnesium. The resulting D-ribose-5-phosphate can then be used either for sythesis of nucleotides, histidine, and tryptophan, or as a component of the pentose phosphate pathway.</text>
</comment>
<dbReference type="InterPro" id="IPR029056">
    <property type="entry name" value="Ribokinase-like"/>
</dbReference>
<dbReference type="GO" id="GO:0005829">
    <property type="term" value="C:cytosol"/>
    <property type="evidence" value="ECO:0007669"/>
    <property type="project" value="TreeGrafter"/>
</dbReference>
<dbReference type="GO" id="GO:0005524">
    <property type="term" value="F:ATP binding"/>
    <property type="evidence" value="ECO:0007669"/>
    <property type="project" value="UniProtKB-UniRule"/>
</dbReference>
<feature type="binding site" evidence="12">
    <location>
        <position position="139"/>
    </location>
    <ligand>
        <name>substrate</name>
    </ligand>
</feature>
<feature type="binding site" evidence="12">
    <location>
        <position position="277"/>
    </location>
    <ligand>
        <name>K(+)</name>
        <dbReference type="ChEBI" id="CHEBI:29103"/>
    </ligand>
</feature>
<evidence type="ECO:0000313" key="14">
    <source>
        <dbReference type="EMBL" id="SHJ39220.1"/>
    </source>
</evidence>
<evidence type="ECO:0000256" key="2">
    <source>
        <dbReference type="ARBA" id="ARBA00012035"/>
    </source>
</evidence>
<feature type="binding site" evidence="12">
    <location>
        <begin position="39"/>
        <end position="43"/>
    </location>
    <ligand>
        <name>substrate</name>
    </ligand>
</feature>
<feature type="active site" description="Proton acceptor" evidence="12">
    <location>
        <position position="244"/>
    </location>
</feature>
<protein>
    <recommendedName>
        <fullName evidence="3 12">Ribokinase</fullName>
        <shortName evidence="12">RK</shortName>
        <ecNumber evidence="2 12">2.7.1.15</ecNumber>
    </recommendedName>
</protein>
<comment type="pathway">
    <text evidence="12">Carbohydrate metabolism; D-ribose degradation; D-ribose 5-phosphate from beta-D-ribopyranose: step 2/2.</text>
</comment>
<dbReference type="UniPathway" id="UPA00916">
    <property type="reaction ID" value="UER00889"/>
</dbReference>
<evidence type="ECO:0000256" key="3">
    <source>
        <dbReference type="ARBA" id="ARBA00016943"/>
    </source>
</evidence>
<feature type="binding site" evidence="12">
    <location>
        <position position="238"/>
    </location>
    <ligand>
        <name>K(+)</name>
        <dbReference type="ChEBI" id="CHEBI:29103"/>
    </ligand>
</feature>
<keyword evidence="11 12" id="KW-0119">Carbohydrate metabolism</keyword>
<evidence type="ECO:0000313" key="15">
    <source>
        <dbReference type="Proteomes" id="UP000184052"/>
    </source>
</evidence>
<keyword evidence="15" id="KW-1185">Reference proteome</keyword>
<evidence type="ECO:0000256" key="11">
    <source>
        <dbReference type="ARBA" id="ARBA00023277"/>
    </source>
</evidence>
<dbReference type="OrthoDB" id="9775849at2"/>
<dbReference type="GO" id="GO:0004747">
    <property type="term" value="F:ribokinase activity"/>
    <property type="evidence" value="ECO:0007669"/>
    <property type="project" value="UniProtKB-UniRule"/>
</dbReference>
<dbReference type="InterPro" id="IPR011611">
    <property type="entry name" value="PfkB_dom"/>
</dbReference>
<reference evidence="14 15" key="1">
    <citation type="submission" date="2016-11" db="EMBL/GenBank/DDBJ databases">
        <authorList>
            <person name="Jaros S."/>
            <person name="Januszkiewicz K."/>
            <person name="Wedrychowicz H."/>
        </authorList>
    </citation>
    <scope>NUCLEOTIDE SEQUENCE [LARGE SCALE GENOMIC DNA]</scope>
    <source>
        <strain evidence="14 15">DSM 17477</strain>
    </source>
</reference>
<comment type="catalytic activity">
    <reaction evidence="12">
        <text>D-ribose + ATP = D-ribose 5-phosphate + ADP + H(+)</text>
        <dbReference type="Rhea" id="RHEA:13697"/>
        <dbReference type="ChEBI" id="CHEBI:15378"/>
        <dbReference type="ChEBI" id="CHEBI:30616"/>
        <dbReference type="ChEBI" id="CHEBI:47013"/>
        <dbReference type="ChEBI" id="CHEBI:78346"/>
        <dbReference type="ChEBI" id="CHEBI:456216"/>
        <dbReference type="EC" id="2.7.1.15"/>
    </reaction>
</comment>
<dbReference type="EMBL" id="FQZL01000019">
    <property type="protein sequence ID" value="SHJ39220.1"/>
    <property type="molecule type" value="Genomic_DNA"/>
</dbReference>
<dbReference type="PRINTS" id="PR00990">
    <property type="entry name" value="RIBOKINASE"/>
</dbReference>
<dbReference type="GO" id="GO:0046872">
    <property type="term" value="F:metal ion binding"/>
    <property type="evidence" value="ECO:0007669"/>
    <property type="project" value="UniProtKB-KW"/>
</dbReference>
<keyword evidence="5 12" id="KW-0479">Metal-binding</keyword>
<dbReference type="SUPFAM" id="SSF53613">
    <property type="entry name" value="Ribokinase-like"/>
    <property type="match status" value="1"/>
</dbReference>
<comment type="similarity">
    <text evidence="12">Belongs to the carbohydrate kinase PfkB family. Ribokinase subfamily.</text>
</comment>
<feature type="binding site" evidence="12">
    <location>
        <position position="244"/>
    </location>
    <ligand>
        <name>substrate</name>
    </ligand>
</feature>
<comment type="subcellular location">
    <subcellularLocation>
        <location evidence="12">Cytoplasm</location>
    </subcellularLocation>
</comment>
<keyword evidence="4 12" id="KW-0808">Transferase</keyword>
<dbReference type="Proteomes" id="UP000184052">
    <property type="component" value="Unassembled WGS sequence"/>
</dbReference>
<evidence type="ECO:0000256" key="9">
    <source>
        <dbReference type="ARBA" id="ARBA00022842"/>
    </source>
</evidence>
<feature type="domain" description="Carbohydrate kinase PfkB" evidence="13">
    <location>
        <begin position="1"/>
        <end position="286"/>
    </location>
</feature>
<dbReference type="InterPro" id="IPR002139">
    <property type="entry name" value="Ribo/fructo_kinase"/>
</dbReference>
<dbReference type="HAMAP" id="MF_01987">
    <property type="entry name" value="Ribokinase"/>
    <property type="match status" value="1"/>
</dbReference>
<evidence type="ECO:0000256" key="7">
    <source>
        <dbReference type="ARBA" id="ARBA00022777"/>
    </source>
</evidence>
<name>A0A1M6IXP4_9FIRM</name>
<accession>A0A1M6IXP4</accession>
<keyword evidence="6 12" id="KW-0547">Nucleotide-binding</keyword>
<sequence>MNRISVIGSINVDLVVEAQKRPIKGETIFGEAFSIVPGGKGANQAVAIARLGGEVKMFGCVGDDVYADAMIRNLKDNGVNIDNVKKIDDVSTGVAVITVAENDNSIIVVKGANDCVDIEYVESVKDEILKSDFVLMQYEIPLKTVEYIVDLCHENGIRVIINPAPIAEISAESIEKADYVTPNEHEAVLMFEGMEDIEDILKKYPEKLIVTLGEKGASYFNGSEVINVPIIEGVNVVDTTGAGDTFSGALVKFLADGMDIEKAMEFAQCASGMSVERFGAQGGMPTLEEVEGRMKNK</sequence>
<comment type="cofactor">
    <cofactor evidence="12">
        <name>Mg(2+)</name>
        <dbReference type="ChEBI" id="CHEBI:18420"/>
    </cofactor>
    <text evidence="12">Requires a divalent cation, most likely magnesium in vivo, as an electrophilic catalyst to aid phosphoryl group transfer. It is the chelate of the metal and the nucleotide that is the actual substrate.</text>
</comment>
<dbReference type="InterPro" id="IPR002173">
    <property type="entry name" value="Carboh/pur_kinase_PfkB_CS"/>
</dbReference>
<evidence type="ECO:0000259" key="13">
    <source>
        <dbReference type="Pfam" id="PF00294"/>
    </source>
</evidence>
<evidence type="ECO:0000256" key="4">
    <source>
        <dbReference type="ARBA" id="ARBA00022679"/>
    </source>
</evidence>
<feature type="binding site" evidence="12">
    <location>
        <position position="240"/>
    </location>
    <ligand>
        <name>K(+)</name>
        <dbReference type="ChEBI" id="CHEBI:29103"/>
    </ligand>
</feature>
<comment type="caution">
    <text evidence="12">Lacks conserved residue(s) required for the propagation of feature annotation.</text>
</comment>
<keyword evidence="7 12" id="KW-0418">Kinase</keyword>
<dbReference type="PROSITE" id="PS00583">
    <property type="entry name" value="PFKB_KINASES_1"/>
    <property type="match status" value="1"/>
</dbReference>
<dbReference type="NCBIfam" id="TIGR02152">
    <property type="entry name" value="D_ribokin_bact"/>
    <property type="match status" value="1"/>
</dbReference>
<dbReference type="AlphaFoldDB" id="A0A1M6IXP4"/>
<feature type="binding site" evidence="12">
    <location>
        <begin position="11"/>
        <end position="13"/>
    </location>
    <ligand>
        <name>substrate</name>
    </ligand>
</feature>
<evidence type="ECO:0000256" key="10">
    <source>
        <dbReference type="ARBA" id="ARBA00022958"/>
    </source>
</evidence>
<dbReference type="PROSITE" id="PS00584">
    <property type="entry name" value="PFKB_KINASES_2"/>
    <property type="match status" value="1"/>
</dbReference>
<organism evidence="14 15">
    <name type="scientific">Dethiosulfatibacter aminovorans DSM 17477</name>
    <dbReference type="NCBI Taxonomy" id="1121476"/>
    <lineage>
        <taxon>Bacteria</taxon>
        <taxon>Bacillati</taxon>
        <taxon>Bacillota</taxon>
        <taxon>Tissierellia</taxon>
        <taxon>Dethiosulfatibacter</taxon>
    </lineage>
</organism>
<comment type="subunit">
    <text evidence="12">Homodimer.</text>
</comment>
<evidence type="ECO:0000256" key="8">
    <source>
        <dbReference type="ARBA" id="ARBA00022840"/>
    </source>
</evidence>
<gene>
    <name evidence="12" type="primary">rbsK</name>
    <name evidence="14" type="ORF">SAMN02745751_02446</name>
</gene>
<dbReference type="PANTHER" id="PTHR10584">
    <property type="entry name" value="SUGAR KINASE"/>
    <property type="match status" value="1"/>
</dbReference>
<dbReference type="RefSeq" id="WP_073049867.1">
    <property type="nucleotide sequence ID" value="NZ_FQZL01000019.1"/>
</dbReference>
<dbReference type="Gene3D" id="3.40.1190.20">
    <property type="match status" value="1"/>
</dbReference>
<dbReference type="CDD" id="cd01174">
    <property type="entry name" value="ribokinase"/>
    <property type="match status" value="1"/>
</dbReference>
<feature type="binding site" evidence="12">
    <location>
        <position position="274"/>
    </location>
    <ligand>
        <name>K(+)</name>
        <dbReference type="ChEBI" id="CHEBI:29103"/>
    </ligand>
</feature>
<keyword evidence="12" id="KW-0963">Cytoplasm</keyword>
<evidence type="ECO:0000256" key="6">
    <source>
        <dbReference type="ARBA" id="ARBA00022741"/>
    </source>
</evidence>
<keyword evidence="8 12" id="KW-0067">ATP-binding</keyword>
<comment type="similarity">
    <text evidence="1">Belongs to the carbohydrate kinase pfkB family.</text>
</comment>
<feature type="binding site" evidence="12">
    <location>
        <begin position="211"/>
        <end position="216"/>
    </location>
    <ligand>
        <name>ATP</name>
        <dbReference type="ChEBI" id="CHEBI:30616"/>
    </ligand>
</feature>
<dbReference type="InterPro" id="IPR011877">
    <property type="entry name" value="Ribokinase"/>
</dbReference>
<proteinExistence type="inferred from homology"/>
<dbReference type="PANTHER" id="PTHR10584:SF166">
    <property type="entry name" value="RIBOKINASE"/>
    <property type="match status" value="1"/>
</dbReference>